<dbReference type="Gene3D" id="6.10.340.10">
    <property type="match status" value="1"/>
</dbReference>
<reference evidence="17 18" key="1">
    <citation type="submission" date="2016-10" db="EMBL/GenBank/DDBJ databases">
        <authorList>
            <person name="de Groot N.N."/>
        </authorList>
    </citation>
    <scope>NUCLEOTIDE SEQUENCE [LARGE SCALE GENOMIC DNA]</scope>
    <source>
        <strain evidence="17 18">ATCC 35022</strain>
    </source>
</reference>
<evidence type="ECO:0000256" key="11">
    <source>
        <dbReference type="ARBA" id="ARBA00023306"/>
    </source>
</evidence>
<dbReference type="SMART" id="SM00387">
    <property type="entry name" value="HATPase_c"/>
    <property type="match status" value="1"/>
</dbReference>
<dbReference type="SUPFAM" id="SSF55785">
    <property type="entry name" value="PYP-like sensor domain (PAS domain)"/>
    <property type="match status" value="1"/>
</dbReference>
<dbReference type="Pfam" id="PF02518">
    <property type="entry name" value="HATPase_c"/>
    <property type="match status" value="1"/>
</dbReference>
<dbReference type="Gene3D" id="3.40.50.2300">
    <property type="match status" value="2"/>
</dbReference>
<dbReference type="Pfam" id="PF00072">
    <property type="entry name" value="Response_reg"/>
    <property type="match status" value="2"/>
</dbReference>
<evidence type="ECO:0000259" key="14">
    <source>
        <dbReference type="PROSITE" id="PS50109"/>
    </source>
</evidence>
<evidence type="ECO:0000256" key="4">
    <source>
        <dbReference type="ARBA" id="ARBA00022553"/>
    </source>
</evidence>
<dbReference type="PROSITE" id="PS50109">
    <property type="entry name" value="HIS_KIN"/>
    <property type="match status" value="1"/>
</dbReference>
<dbReference type="InterPro" id="IPR003661">
    <property type="entry name" value="HisK_dim/P_dom"/>
</dbReference>
<keyword evidence="9" id="KW-0902">Two-component regulatory system</keyword>
<organism evidence="17 18">
    <name type="scientific">Bauldia litoralis</name>
    <dbReference type="NCBI Taxonomy" id="665467"/>
    <lineage>
        <taxon>Bacteria</taxon>
        <taxon>Pseudomonadati</taxon>
        <taxon>Pseudomonadota</taxon>
        <taxon>Alphaproteobacteria</taxon>
        <taxon>Hyphomicrobiales</taxon>
        <taxon>Kaistiaceae</taxon>
        <taxon>Bauldia</taxon>
    </lineage>
</organism>
<dbReference type="Gene3D" id="3.30.565.10">
    <property type="entry name" value="Histidine kinase-like ATPase, C-terminal domain"/>
    <property type="match status" value="1"/>
</dbReference>
<evidence type="ECO:0000256" key="5">
    <source>
        <dbReference type="ARBA" id="ARBA00022679"/>
    </source>
</evidence>
<dbReference type="PROSITE" id="PS50110">
    <property type="entry name" value="RESPONSE_REGULATORY"/>
    <property type="match status" value="2"/>
</dbReference>
<gene>
    <name evidence="17" type="ORF">SAMN02982931_02864</name>
</gene>
<dbReference type="AlphaFoldDB" id="A0A1G6CX27"/>
<dbReference type="InterPro" id="IPR004358">
    <property type="entry name" value="Sig_transdc_His_kin-like_C"/>
</dbReference>
<dbReference type="InterPro" id="IPR036890">
    <property type="entry name" value="HATPase_C_sf"/>
</dbReference>
<keyword evidence="11" id="KW-0131">Cell cycle</keyword>
<dbReference type="GO" id="GO:0009927">
    <property type="term" value="F:histidine phosphotransfer kinase activity"/>
    <property type="evidence" value="ECO:0007669"/>
    <property type="project" value="TreeGrafter"/>
</dbReference>
<evidence type="ECO:0000256" key="1">
    <source>
        <dbReference type="ARBA" id="ARBA00000085"/>
    </source>
</evidence>
<dbReference type="Pfam" id="PF00512">
    <property type="entry name" value="HisKA"/>
    <property type="match status" value="1"/>
</dbReference>
<dbReference type="OrthoDB" id="9810730at2"/>
<dbReference type="EC" id="2.7.13.3" evidence="3"/>
<dbReference type="Gene3D" id="3.30.450.20">
    <property type="entry name" value="PAS domain"/>
    <property type="match status" value="1"/>
</dbReference>
<dbReference type="PROSITE" id="PS50885">
    <property type="entry name" value="HAMP"/>
    <property type="match status" value="1"/>
</dbReference>
<dbReference type="InterPro" id="IPR011006">
    <property type="entry name" value="CheY-like_superfamily"/>
</dbReference>
<keyword evidence="7 17" id="KW-0418">Kinase</keyword>
<sequence length="916" mass="100391">MTDTAAPEGGLPSGRERRGLIAWLRRPSIPLRVAAISALLLAALVLTNAIVISELYRNSTRIVAATELFEQLEAASRANQSFGDVRYWMTDLAVSQLVISERRAEEAREALATDLDLIGPHVGEMAGEIASETDAYIAKALEAADAYADNQRVIGNTLLAEARQHSTIVEERLDELIAHLHDDAWEARAEALASARSAIVTTIVIVLVVALIGILLTLVVFRSIVTPLRRLDKAMAGMIEGRTDVDIPPDRGDEIGRMARTLTLFRDSIAERARLEAESRHQREMMETAIETISEGFAVFDEQDKLVLANSRFTGMYPGAAVIGRSFEDILRFLVDRGITDIGDLPPEEWIAARLERHRRAEGFFEQNFADGRWVRISERRTPDDATVGVFADITEFKQRQTELEEAKELADSANTAKSQFLANMSHELRTPLNAIIGYSEMLIEEAEDLKLDGFGPDLDRIRVAGKHLLGLINDILDFAKIEAGKMDVLVESFEIDSIVSQVESTIAPLIARNENALELDVEPGLGAMESDETKIRQCLLNLLSNASKFTKKGTVTLSVRGVAGPDGGDCIAFQVSDTGIGMTAEQKDRLFQAFTQADATTLRNYGGTGLGLAITREFCRMLGGEVTVESEYGKGSAFTVTLPRVCPRDGAEEDDVEPGSHVGETILIVDDESSMRDALAEALAAEGYRVIKANGGREGLRLAREERPDAVVLDVIMPDLDGWTVLRSLKQDPDLCTIPVVLATVLGDRDMGLALGAADHLTKPVDSEDLKRVLDRVAHPSGATDVLVVDDDAGTREMLRRLLTREGWSVREAEDGAAGIDAIERSRPAVVLLDLMMPRMDGFEMLAVLRENDATRDLPVVIVTSKDLTREEREWFGGKALAVFQKGAYQRARLVETLREMVDATRRSISPGEGP</sequence>
<evidence type="ECO:0000259" key="15">
    <source>
        <dbReference type="PROSITE" id="PS50110"/>
    </source>
</evidence>
<protein>
    <recommendedName>
        <fullName evidence="3">histidine kinase</fullName>
        <ecNumber evidence="3">2.7.13.3</ecNumber>
    </recommendedName>
</protein>
<dbReference type="CDD" id="cd06225">
    <property type="entry name" value="HAMP"/>
    <property type="match status" value="1"/>
</dbReference>
<evidence type="ECO:0000256" key="8">
    <source>
        <dbReference type="ARBA" id="ARBA00022840"/>
    </source>
</evidence>
<dbReference type="SUPFAM" id="SSF158472">
    <property type="entry name" value="HAMP domain-like"/>
    <property type="match status" value="1"/>
</dbReference>
<dbReference type="PANTHER" id="PTHR43047:SF72">
    <property type="entry name" value="OSMOSENSING HISTIDINE PROTEIN KINASE SLN1"/>
    <property type="match status" value="1"/>
</dbReference>
<evidence type="ECO:0000256" key="13">
    <source>
        <dbReference type="SAM" id="Phobius"/>
    </source>
</evidence>
<feature type="domain" description="Response regulatory" evidence="15">
    <location>
        <begin position="786"/>
        <end position="902"/>
    </location>
</feature>
<dbReference type="Proteomes" id="UP000199071">
    <property type="component" value="Unassembled WGS sequence"/>
</dbReference>
<feature type="domain" description="Histidine kinase" evidence="14">
    <location>
        <begin position="424"/>
        <end position="647"/>
    </location>
</feature>
<feature type="modified residue" description="4-aspartylphosphate" evidence="12">
    <location>
        <position position="715"/>
    </location>
</feature>
<evidence type="ECO:0000256" key="12">
    <source>
        <dbReference type="PROSITE-ProRule" id="PRU00169"/>
    </source>
</evidence>
<keyword evidence="13" id="KW-1133">Transmembrane helix</keyword>
<dbReference type="FunFam" id="1.10.287.130:FF:000038">
    <property type="entry name" value="Sensory transduction histidine kinase"/>
    <property type="match status" value="1"/>
</dbReference>
<dbReference type="InterPro" id="IPR001789">
    <property type="entry name" value="Sig_transdc_resp-reg_receiver"/>
</dbReference>
<comment type="subcellular location">
    <subcellularLocation>
        <location evidence="2">Membrane</location>
    </subcellularLocation>
</comment>
<dbReference type="Pfam" id="PF00672">
    <property type="entry name" value="HAMP"/>
    <property type="match status" value="1"/>
</dbReference>
<dbReference type="GO" id="GO:0000155">
    <property type="term" value="F:phosphorelay sensor kinase activity"/>
    <property type="evidence" value="ECO:0007669"/>
    <property type="project" value="InterPro"/>
</dbReference>
<dbReference type="Gene3D" id="1.10.287.130">
    <property type="match status" value="1"/>
</dbReference>
<evidence type="ECO:0000256" key="6">
    <source>
        <dbReference type="ARBA" id="ARBA00022741"/>
    </source>
</evidence>
<evidence type="ECO:0000256" key="7">
    <source>
        <dbReference type="ARBA" id="ARBA00022777"/>
    </source>
</evidence>
<dbReference type="Pfam" id="PF12860">
    <property type="entry name" value="PAS_7"/>
    <property type="match status" value="1"/>
</dbReference>
<dbReference type="CDD" id="cd16922">
    <property type="entry name" value="HATPase_EvgS-ArcB-TorS-like"/>
    <property type="match status" value="1"/>
</dbReference>
<keyword evidence="8" id="KW-0067">ATP-binding</keyword>
<feature type="modified residue" description="4-aspartylphosphate" evidence="12">
    <location>
        <position position="835"/>
    </location>
</feature>
<evidence type="ECO:0000256" key="9">
    <source>
        <dbReference type="ARBA" id="ARBA00023012"/>
    </source>
</evidence>
<dbReference type="InterPro" id="IPR036097">
    <property type="entry name" value="HisK_dim/P_sf"/>
</dbReference>
<comment type="catalytic activity">
    <reaction evidence="1">
        <text>ATP + protein L-histidine = ADP + protein N-phospho-L-histidine.</text>
        <dbReference type="EC" id="2.7.13.3"/>
    </reaction>
</comment>
<keyword evidence="18" id="KW-1185">Reference proteome</keyword>
<feature type="domain" description="HAMP" evidence="16">
    <location>
        <begin position="222"/>
        <end position="274"/>
    </location>
</feature>
<dbReference type="SUPFAM" id="SSF55874">
    <property type="entry name" value="ATPase domain of HSP90 chaperone/DNA topoisomerase II/histidine kinase"/>
    <property type="match status" value="1"/>
</dbReference>
<dbReference type="CDD" id="cd00082">
    <property type="entry name" value="HisKA"/>
    <property type="match status" value="1"/>
</dbReference>
<feature type="transmembrane region" description="Helical" evidence="13">
    <location>
        <begin position="198"/>
        <end position="221"/>
    </location>
</feature>
<dbReference type="GO" id="GO:0005524">
    <property type="term" value="F:ATP binding"/>
    <property type="evidence" value="ECO:0007669"/>
    <property type="project" value="UniProtKB-KW"/>
</dbReference>
<dbReference type="STRING" id="665467.SAMN02982931_02864"/>
<dbReference type="SMART" id="SM00388">
    <property type="entry name" value="HisKA"/>
    <property type="match status" value="1"/>
</dbReference>
<keyword evidence="4 12" id="KW-0597">Phosphoprotein</keyword>
<evidence type="ECO:0000256" key="3">
    <source>
        <dbReference type="ARBA" id="ARBA00012438"/>
    </source>
</evidence>
<feature type="domain" description="Response regulatory" evidence="15">
    <location>
        <begin position="666"/>
        <end position="779"/>
    </location>
</feature>
<dbReference type="GO" id="GO:0005886">
    <property type="term" value="C:plasma membrane"/>
    <property type="evidence" value="ECO:0007669"/>
    <property type="project" value="TreeGrafter"/>
</dbReference>
<dbReference type="InterPro" id="IPR005467">
    <property type="entry name" value="His_kinase_dom"/>
</dbReference>
<dbReference type="PRINTS" id="PR00344">
    <property type="entry name" value="BCTRLSENSOR"/>
</dbReference>
<dbReference type="InterPro" id="IPR003594">
    <property type="entry name" value="HATPase_dom"/>
</dbReference>
<keyword evidence="10 13" id="KW-0472">Membrane</keyword>
<dbReference type="SMART" id="SM00304">
    <property type="entry name" value="HAMP"/>
    <property type="match status" value="1"/>
</dbReference>
<evidence type="ECO:0000256" key="2">
    <source>
        <dbReference type="ARBA" id="ARBA00004370"/>
    </source>
</evidence>
<dbReference type="InterPro" id="IPR003660">
    <property type="entry name" value="HAMP_dom"/>
</dbReference>
<keyword evidence="6" id="KW-0547">Nucleotide-binding</keyword>
<evidence type="ECO:0000313" key="18">
    <source>
        <dbReference type="Proteomes" id="UP000199071"/>
    </source>
</evidence>
<dbReference type="FunFam" id="3.30.565.10:FF:000010">
    <property type="entry name" value="Sensor histidine kinase RcsC"/>
    <property type="match status" value="1"/>
</dbReference>
<evidence type="ECO:0000313" key="17">
    <source>
        <dbReference type="EMBL" id="SDB37436.1"/>
    </source>
</evidence>
<dbReference type="EMBL" id="FMXQ01000005">
    <property type="protein sequence ID" value="SDB37436.1"/>
    <property type="molecule type" value="Genomic_DNA"/>
</dbReference>
<accession>A0A1G6CX27</accession>
<dbReference type="InterPro" id="IPR035965">
    <property type="entry name" value="PAS-like_dom_sf"/>
</dbReference>
<dbReference type="PANTHER" id="PTHR43047">
    <property type="entry name" value="TWO-COMPONENT HISTIDINE PROTEIN KINASE"/>
    <property type="match status" value="1"/>
</dbReference>
<dbReference type="RefSeq" id="WP_090877111.1">
    <property type="nucleotide sequence ID" value="NZ_FMXQ01000005.1"/>
</dbReference>
<proteinExistence type="predicted"/>
<feature type="transmembrane region" description="Helical" evidence="13">
    <location>
        <begin position="33"/>
        <end position="52"/>
    </location>
</feature>
<keyword evidence="5" id="KW-0808">Transferase</keyword>
<dbReference type="SUPFAM" id="SSF52172">
    <property type="entry name" value="CheY-like"/>
    <property type="match status" value="2"/>
</dbReference>
<keyword evidence="13" id="KW-0812">Transmembrane</keyword>
<dbReference type="SUPFAM" id="SSF47384">
    <property type="entry name" value="Homodimeric domain of signal transducing histidine kinase"/>
    <property type="match status" value="1"/>
</dbReference>
<dbReference type="SMART" id="SM00448">
    <property type="entry name" value="REC"/>
    <property type="match status" value="2"/>
</dbReference>
<evidence type="ECO:0000259" key="16">
    <source>
        <dbReference type="PROSITE" id="PS50885"/>
    </source>
</evidence>
<evidence type="ECO:0000256" key="10">
    <source>
        <dbReference type="ARBA" id="ARBA00023136"/>
    </source>
</evidence>
<name>A0A1G6CX27_9HYPH</name>